<dbReference type="AlphaFoldDB" id="A0A371CYE4"/>
<sequence length="326" mass="34817">MGGRERGVVGEEGRGKGWSVRSSPASSYTDTLPQPTPTKHATPAARSPVRLLVVRACTGSHVYRIPRRSRRGQAQIAGCPHPHSRVAARASRRIRTSCAGFQTRRPGSIASSGRRPSLDIAVCPVPRSRSSRRAHNPIYPTCLRRQSASPCTEAARPSVGTSSACARSAAADRPVDLAGSERGCHWYVAPSEEDATRWPASPAYLTSDESRCYASALQRETETDGCTVSLPGDALSGSSSLRSSVEVRENVRLGTVGTWAAGLRSCGAGPSMGTLLSDDGRASDSNSGGGSDRTGSRREVRYRVQYLGLGRRRHIECTHSAEFRDG</sequence>
<keyword evidence="3" id="KW-1185">Reference proteome</keyword>
<dbReference type="EMBL" id="KZ857439">
    <property type="protein sequence ID" value="RDX45312.1"/>
    <property type="molecule type" value="Genomic_DNA"/>
</dbReference>
<gene>
    <name evidence="2" type="ORF">OH76DRAFT_1014428</name>
</gene>
<feature type="compositionally biased region" description="Basic and acidic residues" evidence="1">
    <location>
        <begin position="1"/>
        <end position="15"/>
    </location>
</feature>
<accession>A0A371CYE4</accession>
<evidence type="ECO:0000313" key="3">
    <source>
        <dbReference type="Proteomes" id="UP000256964"/>
    </source>
</evidence>
<evidence type="ECO:0000256" key="1">
    <source>
        <dbReference type="SAM" id="MobiDB-lite"/>
    </source>
</evidence>
<dbReference type="Proteomes" id="UP000256964">
    <property type="component" value="Unassembled WGS sequence"/>
</dbReference>
<feature type="region of interest" description="Disordered" evidence="1">
    <location>
        <begin position="272"/>
        <end position="297"/>
    </location>
</feature>
<organism evidence="2 3">
    <name type="scientific">Lentinus brumalis</name>
    <dbReference type="NCBI Taxonomy" id="2498619"/>
    <lineage>
        <taxon>Eukaryota</taxon>
        <taxon>Fungi</taxon>
        <taxon>Dikarya</taxon>
        <taxon>Basidiomycota</taxon>
        <taxon>Agaricomycotina</taxon>
        <taxon>Agaricomycetes</taxon>
        <taxon>Polyporales</taxon>
        <taxon>Polyporaceae</taxon>
        <taxon>Lentinus</taxon>
    </lineage>
</organism>
<reference evidence="2 3" key="1">
    <citation type="journal article" date="2018" name="Biotechnol. Biofuels">
        <title>Integrative visual omics of the white-rot fungus Polyporus brumalis exposes the biotechnological potential of its oxidative enzymes for delignifying raw plant biomass.</title>
        <authorList>
            <person name="Miyauchi S."/>
            <person name="Rancon A."/>
            <person name="Drula E."/>
            <person name="Hage H."/>
            <person name="Chaduli D."/>
            <person name="Favel A."/>
            <person name="Grisel S."/>
            <person name="Henrissat B."/>
            <person name="Herpoel-Gimbert I."/>
            <person name="Ruiz-Duenas F.J."/>
            <person name="Chevret D."/>
            <person name="Hainaut M."/>
            <person name="Lin J."/>
            <person name="Wang M."/>
            <person name="Pangilinan J."/>
            <person name="Lipzen A."/>
            <person name="Lesage-Meessen L."/>
            <person name="Navarro D."/>
            <person name="Riley R."/>
            <person name="Grigoriev I.V."/>
            <person name="Zhou S."/>
            <person name="Raouche S."/>
            <person name="Rosso M.N."/>
        </authorList>
    </citation>
    <scope>NUCLEOTIDE SEQUENCE [LARGE SCALE GENOMIC DNA]</scope>
    <source>
        <strain evidence="2 3">BRFM 1820</strain>
    </source>
</reference>
<name>A0A371CYE4_9APHY</name>
<feature type="region of interest" description="Disordered" evidence="1">
    <location>
        <begin position="1"/>
        <end position="44"/>
    </location>
</feature>
<feature type="compositionally biased region" description="Polar residues" evidence="1">
    <location>
        <begin position="20"/>
        <end position="39"/>
    </location>
</feature>
<protein>
    <submittedName>
        <fullName evidence="2">Uncharacterized protein</fullName>
    </submittedName>
</protein>
<evidence type="ECO:0000313" key="2">
    <source>
        <dbReference type="EMBL" id="RDX45312.1"/>
    </source>
</evidence>
<proteinExistence type="predicted"/>